<dbReference type="CDD" id="cd00054">
    <property type="entry name" value="EGF_CA"/>
    <property type="match status" value="1"/>
</dbReference>
<feature type="domain" description="EGF-like" evidence="3">
    <location>
        <begin position="479"/>
        <end position="518"/>
    </location>
</feature>
<dbReference type="Gene3D" id="2.170.300.10">
    <property type="entry name" value="Tie2 ligand-binding domain superfamily"/>
    <property type="match status" value="1"/>
</dbReference>
<proteinExistence type="predicted"/>
<feature type="chain" id="PRO_5033983842" evidence="2">
    <location>
        <begin position="22"/>
        <end position="700"/>
    </location>
</feature>
<keyword evidence="2" id="KW-0732">Signal</keyword>
<dbReference type="PANTHER" id="PTHR24035:SF109">
    <property type="entry name" value="PROTEIN DRAPER"/>
    <property type="match status" value="1"/>
</dbReference>
<dbReference type="InterPro" id="IPR052108">
    <property type="entry name" value="MEGF/SIB"/>
</dbReference>
<name>A0A8D8YJZ2_9HEMI</name>
<dbReference type="InterPro" id="IPR013783">
    <property type="entry name" value="Ig-like_fold"/>
</dbReference>
<accession>A0A8D8YJZ2</accession>
<comment type="caution">
    <text evidence="1">Lacks conserved residue(s) required for the propagation of feature annotation.</text>
</comment>
<dbReference type="InterPro" id="IPR000742">
    <property type="entry name" value="EGF"/>
</dbReference>
<dbReference type="SUPFAM" id="SSF57184">
    <property type="entry name" value="Growth factor receptor domain"/>
    <property type="match status" value="1"/>
</dbReference>
<dbReference type="SUPFAM" id="SSF49265">
    <property type="entry name" value="Fibronectin type III"/>
    <property type="match status" value="1"/>
</dbReference>
<feature type="signal peptide" evidence="2">
    <location>
        <begin position="1"/>
        <end position="21"/>
    </location>
</feature>
<keyword evidence="4" id="KW-0808">Transferase</keyword>
<dbReference type="CDD" id="cd00063">
    <property type="entry name" value="FN3"/>
    <property type="match status" value="1"/>
</dbReference>
<sequence>MKTLFILIFIGINLNLSSVRGDFFDITTAYKFNVEEESDVNGDTITTYLDTCQLVVHVQNNAVGLPYLNVKNTSSNQIIYPVKAPSIPDETQWKTLNADGTLKSLSNAPLLEYIEFFNYVKNPSFFSFDNHKFSVLYETEGTKEQKYEYSKGNFQYMYVYYYKYNFDLSKFNVLSDNFLFLENKKENIKDIKFSLKHQIYPYSQSVFVVISYDRYIGNKIEICSSSSSKSDPCKSYVYTGDEENHISILMTLKDDLRIYDLIGRKVFTFPFKGPYKRIEQYTKYMSYYRTPIAYKIVQVPQKVMSSEQTITTPSFHDIRNSTNLLIVHYTKSVGNITAQLKEQNTENVIQLKKEQIVMKSGKNDNPNNLNELVLTKFKVRFPHNWNNNKQIQITADKGVYIVKMWEGGDLEKYRIHENKTCAKNTIGEIYDEAIIEPRQGKPITTCLNGGFPDQYKETCVCPPGFTGNTCELACGRNSYGHECSNLCSATDTECKGIILCTPSYGCSCAPGYYGDKCLQQCEEGRYGADCKQSCGQCKHGCDKYTGHCIGECVNAYLVRPTCREYHSYWKGSPNFVNSSFNSVRLSLNFELNNIVQSSVETQFFMVQYKENVETYWNNCSYETFRPNVTEYEVENLKPGRKYLFRVILIAQSLKTHNPELCQIWSFILARFISGIATHKSHLINPKYIAIKVATCFSYPI</sequence>
<dbReference type="Gene3D" id="2.60.40.10">
    <property type="entry name" value="Immunoglobulins"/>
    <property type="match status" value="1"/>
</dbReference>
<dbReference type="EMBL" id="HBUF01380376">
    <property type="protein sequence ID" value="CAG6730008.1"/>
    <property type="molecule type" value="Transcribed_RNA"/>
</dbReference>
<evidence type="ECO:0000259" key="3">
    <source>
        <dbReference type="PROSITE" id="PS50026"/>
    </source>
</evidence>
<protein>
    <submittedName>
        <fullName evidence="4">Tyrosine-protein kinase receptor Tie-1</fullName>
    </submittedName>
</protein>
<dbReference type="AlphaFoldDB" id="A0A8D8YJZ2"/>
<feature type="disulfide bond" evidence="1">
    <location>
        <begin position="461"/>
        <end position="470"/>
    </location>
</feature>
<dbReference type="PROSITE" id="PS00022">
    <property type="entry name" value="EGF_1"/>
    <property type="match status" value="2"/>
</dbReference>
<dbReference type="InterPro" id="IPR036116">
    <property type="entry name" value="FN3_sf"/>
</dbReference>
<dbReference type="InterPro" id="IPR003961">
    <property type="entry name" value="FN3_dom"/>
</dbReference>
<dbReference type="InterPro" id="IPR009030">
    <property type="entry name" value="Growth_fac_rcpt_cys_sf"/>
</dbReference>
<keyword evidence="1" id="KW-0245">EGF-like domain</keyword>
<evidence type="ECO:0000256" key="2">
    <source>
        <dbReference type="SAM" id="SignalP"/>
    </source>
</evidence>
<dbReference type="PROSITE" id="PS50026">
    <property type="entry name" value="EGF_3"/>
    <property type="match status" value="2"/>
</dbReference>
<keyword evidence="4" id="KW-0675">Receptor</keyword>
<dbReference type="PANTHER" id="PTHR24035">
    <property type="entry name" value="MULTIPLE EPIDERMAL GROWTH FACTOR-LIKE DOMAINS PROTEIN"/>
    <property type="match status" value="1"/>
</dbReference>
<keyword evidence="4" id="KW-0418">Kinase</keyword>
<dbReference type="SMART" id="SM00181">
    <property type="entry name" value="EGF"/>
    <property type="match status" value="2"/>
</dbReference>
<feature type="disulfide bond" evidence="1">
    <location>
        <begin position="508"/>
        <end position="517"/>
    </location>
</feature>
<evidence type="ECO:0000256" key="1">
    <source>
        <dbReference type="PROSITE-ProRule" id="PRU00076"/>
    </source>
</evidence>
<feature type="domain" description="EGF-like" evidence="3">
    <location>
        <begin position="434"/>
        <end position="471"/>
    </location>
</feature>
<dbReference type="GO" id="GO:0016301">
    <property type="term" value="F:kinase activity"/>
    <property type="evidence" value="ECO:0007669"/>
    <property type="project" value="UniProtKB-KW"/>
</dbReference>
<reference evidence="4" key="1">
    <citation type="submission" date="2021-05" db="EMBL/GenBank/DDBJ databases">
        <authorList>
            <person name="Alioto T."/>
            <person name="Alioto T."/>
            <person name="Gomez Garrido J."/>
        </authorList>
    </citation>
    <scope>NUCLEOTIDE SEQUENCE</scope>
</reference>
<evidence type="ECO:0000313" key="4">
    <source>
        <dbReference type="EMBL" id="CAG6730008.1"/>
    </source>
</evidence>
<keyword evidence="1" id="KW-1015">Disulfide bond</keyword>
<organism evidence="4">
    <name type="scientific">Cacopsylla melanoneura</name>
    <dbReference type="NCBI Taxonomy" id="428564"/>
    <lineage>
        <taxon>Eukaryota</taxon>
        <taxon>Metazoa</taxon>
        <taxon>Ecdysozoa</taxon>
        <taxon>Arthropoda</taxon>
        <taxon>Hexapoda</taxon>
        <taxon>Insecta</taxon>
        <taxon>Pterygota</taxon>
        <taxon>Neoptera</taxon>
        <taxon>Paraneoptera</taxon>
        <taxon>Hemiptera</taxon>
        <taxon>Sternorrhyncha</taxon>
        <taxon>Psylloidea</taxon>
        <taxon>Psyllidae</taxon>
        <taxon>Psyllinae</taxon>
        <taxon>Cacopsylla</taxon>
    </lineage>
</organism>